<reference evidence="1 2" key="1">
    <citation type="submission" date="2015-12" db="EMBL/GenBank/DDBJ databases">
        <title>The genome of Folsomia candida.</title>
        <authorList>
            <person name="Faddeeva A."/>
            <person name="Derks M.F."/>
            <person name="Anvar Y."/>
            <person name="Smit S."/>
            <person name="Van Straalen N."/>
            <person name="Roelofs D."/>
        </authorList>
    </citation>
    <scope>NUCLEOTIDE SEQUENCE [LARGE SCALE GENOMIC DNA]</scope>
    <source>
        <strain evidence="1 2">VU population</strain>
        <tissue evidence="1">Whole body</tissue>
    </source>
</reference>
<name>A0A226DMX2_FOLCA</name>
<evidence type="ECO:0000313" key="1">
    <source>
        <dbReference type="EMBL" id="OXA46194.1"/>
    </source>
</evidence>
<protein>
    <submittedName>
        <fullName evidence="1">Uncharacterized protein</fullName>
    </submittedName>
</protein>
<keyword evidence="2" id="KW-1185">Reference proteome</keyword>
<evidence type="ECO:0000313" key="2">
    <source>
        <dbReference type="Proteomes" id="UP000198287"/>
    </source>
</evidence>
<proteinExistence type="predicted"/>
<dbReference type="Proteomes" id="UP000198287">
    <property type="component" value="Unassembled WGS sequence"/>
</dbReference>
<dbReference type="AlphaFoldDB" id="A0A226DMX2"/>
<dbReference type="EMBL" id="LNIX01000016">
    <property type="protein sequence ID" value="OXA46194.1"/>
    <property type="molecule type" value="Genomic_DNA"/>
</dbReference>
<sequence length="140" mass="15732">MQTWLLFRAPLASRFPYHLQTRLCFLAQNAEPVDQTNRNSQIITKLLKGQIKKCEKFGVQETGRKCTKCAPSNHAPREVMASGSSFLDFAILQIKIAPSNHLISAFFALESTKRKKRKVQETARNSAKVQPICAMQPSAV</sequence>
<organism evidence="1 2">
    <name type="scientific">Folsomia candida</name>
    <name type="common">Springtail</name>
    <dbReference type="NCBI Taxonomy" id="158441"/>
    <lineage>
        <taxon>Eukaryota</taxon>
        <taxon>Metazoa</taxon>
        <taxon>Ecdysozoa</taxon>
        <taxon>Arthropoda</taxon>
        <taxon>Hexapoda</taxon>
        <taxon>Collembola</taxon>
        <taxon>Entomobryomorpha</taxon>
        <taxon>Isotomoidea</taxon>
        <taxon>Isotomidae</taxon>
        <taxon>Proisotominae</taxon>
        <taxon>Folsomia</taxon>
    </lineage>
</organism>
<accession>A0A226DMX2</accession>
<comment type="caution">
    <text evidence="1">The sequence shown here is derived from an EMBL/GenBank/DDBJ whole genome shotgun (WGS) entry which is preliminary data.</text>
</comment>
<gene>
    <name evidence="1" type="ORF">Fcan01_19379</name>
</gene>